<evidence type="ECO:0000256" key="2">
    <source>
        <dbReference type="ARBA" id="ARBA00049661"/>
    </source>
</evidence>
<dbReference type="Proteomes" id="UP000610966">
    <property type="component" value="Unassembled WGS sequence"/>
</dbReference>
<evidence type="ECO:0000313" key="6">
    <source>
        <dbReference type="Proteomes" id="UP000610966"/>
    </source>
</evidence>
<dbReference type="Gene3D" id="1.10.540.10">
    <property type="entry name" value="Acyl-CoA dehydrogenase/oxidase, N-terminal domain"/>
    <property type="match status" value="1"/>
</dbReference>
<proteinExistence type="inferred from homology"/>
<dbReference type="SUPFAM" id="SSF47203">
    <property type="entry name" value="Acyl-CoA dehydrogenase C-terminal domain-like"/>
    <property type="match status" value="1"/>
</dbReference>
<dbReference type="InterPro" id="IPR046373">
    <property type="entry name" value="Acyl-CoA_Oxase/DH_mid-dom_sf"/>
</dbReference>
<dbReference type="GO" id="GO:0050660">
    <property type="term" value="F:flavin adenine dinucleotide binding"/>
    <property type="evidence" value="ECO:0007669"/>
    <property type="project" value="InterPro"/>
</dbReference>
<dbReference type="InterPro" id="IPR013107">
    <property type="entry name" value="Acyl-CoA_DH_C"/>
</dbReference>
<evidence type="ECO:0000259" key="4">
    <source>
        <dbReference type="Pfam" id="PF08028"/>
    </source>
</evidence>
<evidence type="ECO:0000259" key="3">
    <source>
        <dbReference type="Pfam" id="PF02771"/>
    </source>
</evidence>
<organism evidence="5 6">
    <name type="scientific">Sphaerimonospora thailandensis</name>
    <dbReference type="NCBI Taxonomy" id="795644"/>
    <lineage>
        <taxon>Bacteria</taxon>
        <taxon>Bacillati</taxon>
        <taxon>Actinomycetota</taxon>
        <taxon>Actinomycetes</taxon>
        <taxon>Streptosporangiales</taxon>
        <taxon>Streptosporangiaceae</taxon>
        <taxon>Sphaerimonospora</taxon>
    </lineage>
</organism>
<dbReference type="Pfam" id="PF08028">
    <property type="entry name" value="Acyl-CoA_dh_2"/>
    <property type="match status" value="1"/>
</dbReference>
<evidence type="ECO:0000256" key="1">
    <source>
        <dbReference type="ARBA" id="ARBA00023002"/>
    </source>
</evidence>
<comment type="similarity">
    <text evidence="2">Belongs to the HpaH/HsaA monooxygenase family.</text>
</comment>
<keyword evidence="6" id="KW-1185">Reference proteome</keyword>
<feature type="domain" description="Acyl-CoA dehydrogenase C-terminal" evidence="4">
    <location>
        <begin position="235"/>
        <end position="366"/>
    </location>
</feature>
<gene>
    <name evidence="5" type="ORF">Mth01_01190</name>
</gene>
<protein>
    <submittedName>
        <fullName evidence="5">Acyl-CoA dehydrogenase</fullName>
    </submittedName>
</protein>
<comment type="caution">
    <text evidence="5">The sequence shown here is derived from an EMBL/GenBank/DDBJ whole genome shotgun (WGS) entry which is preliminary data.</text>
</comment>
<dbReference type="NCBIfam" id="NF045629">
    <property type="entry name" value="monooxsub_HsaA"/>
    <property type="match status" value="1"/>
</dbReference>
<dbReference type="GO" id="GO:0016712">
    <property type="term" value="F:oxidoreductase activity, acting on paired donors, with incorporation or reduction of molecular oxygen, reduced flavin or flavoprotein as one donor, and incorporation of one atom of oxygen"/>
    <property type="evidence" value="ECO:0007669"/>
    <property type="project" value="TreeGrafter"/>
</dbReference>
<dbReference type="InterPro" id="IPR009100">
    <property type="entry name" value="AcylCoA_DH/oxidase_NM_dom_sf"/>
</dbReference>
<dbReference type="Gene3D" id="2.40.110.10">
    <property type="entry name" value="Butyryl-CoA Dehydrogenase, subunit A, domain 2"/>
    <property type="match status" value="1"/>
</dbReference>
<dbReference type="GO" id="GO:0033539">
    <property type="term" value="P:fatty acid beta-oxidation using acyl-CoA dehydrogenase"/>
    <property type="evidence" value="ECO:0007669"/>
    <property type="project" value="TreeGrafter"/>
</dbReference>
<reference evidence="5" key="1">
    <citation type="submission" date="2021-01" db="EMBL/GenBank/DDBJ databases">
        <title>Whole genome shotgun sequence of Sphaerimonospora thailandensis NBRC 107569.</title>
        <authorList>
            <person name="Komaki H."/>
            <person name="Tamura T."/>
        </authorList>
    </citation>
    <scope>NUCLEOTIDE SEQUENCE</scope>
    <source>
        <strain evidence="5">NBRC 107569</strain>
    </source>
</reference>
<sequence>MTEQEVLEAVRGLIPAIRERAAEAEEARRIPDSTVKELAEAGFFRLLQPRRYGGFEADPVTFYTAVKEIAAACGSTGWIASVLGVHPWQLGLFPVQAQEDVWGETPNARISSSYAPTGKITPVEGGFRVSGRWSFSSGCDHADWVFLGGLITGPDGAPVDMRTFLLPRSDYRIDDVWNVIGLSGTGSNDIVVEDAFVPEHRTLSFSLTSVCDCPGNEVNTAALYRLPFAAVFSTTISTPIVGMAQGALDAYVKYTKQRISVSYGNKVAEDPHAQVRIATASSEIDAAWALMERNISELLRHAEAGQELPFELRLRTRRDQVLATQRCIKAVDMLFESAGGRALAHGNPIQRGWRDAHAGRVHAVNDPERALTMYGKGLLGFPVADNMI</sequence>
<name>A0A8J3R4V7_9ACTN</name>
<dbReference type="EMBL" id="BOOG01000003">
    <property type="protein sequence ID" value="GIH67866.1"/>
    <property type="molecule type" value="Genomic_DNA"/>
</dbReference>
<dbReference type="Gene3D" id="1.20.140.10">
    <property type="entry name" value="Butyryl-CoA Dehydrogenase, subunit A, domain 3"/>
    <property type="match status" value="1"/>
</dbReference>
<dbReference type="InterPro" id="IPR036250">
    <property type="entry name" value="AcylCo_DH-like_C"/>
</dbReference>
<dbReference type="GO" id="GO:0005737">
    <property type="term" value="C:cytoplasm"/>
    <property type="evidence" value="ECO:0007669"/>
    <property type="project" value="TreeGrafter"/>
</dbReference>
<dbReference type="GO" id="GO:0003995">
    <property type="term" value="F:acyl-CoA dehydrogenase activity"/>
    <property type="evidence" value="ECO:0007669"/>
    <property type="project" value="TreeGrafter"/>
</dbReference>
<dbReference type="SUPFAM" id="SSF56645">
    <property type="entry name" value="Acyl-CoA dehydrogenase NM domain-like"/>
    <property type="match status" value="1"/>
</dbReference>
<dbReference type="RefSeq" id="WP_204009648.1">
    <property type="nucleotide sequence ID" value="NZ_BOOG01000003.1"/>
</dbReference>
<dbReference type="InterPro" id="IPR050741">
    <property type="entry name" value="Acyl-CoA_dehydrogenase"/>
</dbReference>
<dbReference type="InterPro" id="IPR054617">
    <property type="entry name" value="HsaA"/>
</dbReference>
<evidence type="ECO:0000313" key="5">
    <source>
        <dbReference type="EMBL" id="GIH67866.1"/>
    </source>
</evidence>
<feature type="domain" description="Acyl-CoA dehydrogenase/oxidase N-terminal" evidence="3">
    <location>
        <begin position="3"/>
        <end position="82"/>
    </location>
</feature>
<dbReference type="AlphaFoldDB" id="A0A8J3R4V7"/>
<dbReference type="CDD" id="cd01159">
    <property type="entry name" value="NcnH"/>
    <property type="match status" value="1"/>
</dbReference>
<dbReference type="PIRSF" id="PIRSF016578">
    <property type="entry name" value="HsaA"/>
    <property type="match status" value="1"/>
</dbReference>
<dbReference type="InterPro" id="IPR013786">
    <property type="entry name" value="AcylCoA_DH/ox_N"/>
</dbReference>
<dbReference type="PANTHER" id="PTHR48083:SF19">
    <property type="entry name" value="FLAVIN-DEPENDENT MONOOXYGENASE, OXYGENASE SUBUNIT HSAA"/>
    <property type="match status" value="1"/>
</dbReference>
<dbReference type="Pfam" id="PF02771">
    <property type="entry name" value="Acyl-CoA_dh_N"/>
    <property type="match status" value="1"/>
</dbReference>
<dbReference type="PANTHER" id="PTHR48083">
    <property type="entry name" value="MEDIUM-CHAIN SPECIFIC ACYL-COA DEHYDROGENASE, MITOCHONDRIAL-RELATED"/>
    <property type="match status" value="1"/>
</dbReference>
<keyword evidence="1" id="KW-0560">Oxidoreductase</keyword>
<accession>A0A8J3R4V7</accession>
<dbReference type="InterPro" id="IPR037069">
    <property type="entry name" value="AcylCoA_DH/ox_N_sf"/>
</dbReference>